<dbReference type="InterPro" id="IPR005666">
    <property type="entry name" value="Sulph_transpt1"/>
</dbReference>
<dbReference type="Pfam" id="PF00005">
    <property type="entry name" value="ABC_tran"/>
    <property type="match status" value="1"/>
</dbReference>
<dbReference type="InterPro" id="IPR013611">
    <property type="entry name" value="Transp-assoc_OB_typ2"/>
</dbReference>
<dbReference type="InterPro" id="IPR003439">
    <property type="entry name" value="ABC_transporter-like_ATP-bd"/>
</dbReference>
<dbReference type="InterPro" id="IPR003593">
    <property type="entry name" value="AAA+_ATPase"/>
</dbReference>
<evidence type="ECO:0000313" key="8">
    <source>
        <dbReference type="Proteomes" id="UP000233458"/>
    </source>
</evidence>
<proteinExistence type="predicted"/>
<dbReference type="CDD" id="cd03296">
    <property type="entry name" value="ABC_CysA_sulfate_importer"/>
    <property type="match status" value="1"/>
</dbReference>
<dbReference type="SMART" id="SM00382">
    <property type="entry name" value="AAA"/>
    <property type="match status" value="1"/>
</dbReference>
<dbReference type="SUPFAM" id="SSF50331">
    <property type="entry name" value="MOP-like"/>
    <property type="match status" value="1"/>
</dbReference>
<accession>A0ABM6QH04</accession>
<keyword evidence="1" id="KW-0813">Transport</keyword>
<dbReference type="InterPro" id="IPR017871">
    <property type="entry name" value="ABC_transporter-like_CS"/>
</dbReference>
<dbReference type="Gene3D" id="3.40.50.300">
    <property type="entry name" value="P-loop containing nucleotide triphosphate hydrolases"/>
    <property type="match status" value="1"/>
</dbReference>
<dbReference type="InterPro" id="IPR050093">
    <property type="entry name" value="ABC_SmlMolc_Importer"/>
</dbReference>
<dbReference type="InterPro" id="IPR008995">
    <property type="entry name" value="Mo/tungstate-bd_C_term_dom"/>
</dbReference>
<evidence type="ECO:0000313" key="7">
    <source>
        <dbReference type="EMBL" id="AUG55880.1"/>
    </source>
</evidence>
<evidence type="ECO:0000256" key="1">
    <source>
        <dbReference type="ARBA" id="ARBA00022448"/>
    </source>
</evidence>
<evidence type="ECO:0000256" key="4">
    <source>
        <dbReference type="ARBA" id="ARBA00022967"/>
    </source>
</evidence>
<organism evidence="7 8">
    <name type="scientific">Thalassospira marina</name>
    <dbReference type="NCBI Taxonomy" id="2048283"/>
    <lineage>
        <taxon>Bacteria</taxon>
        <taxon>Pseudomonadati</taxon>
        <taxon>Pseudomonadota</taxon>
        <taxon>Alphaproteobacteria</taxon>
        <taxon>Rhodospirillales</taxon>
        <taxon>Thalassospiraceae</taxon>
        <taxon>Thalassospira</taxon>
    </lineage>
</organism>
<feature type="domain" description="ABC transporter" evidence="6">
    <location>
        <begin position="3"/>
        <end position="237"/>
    </location>
</feature>
<protein>
    <submittedName>
        <fullName evidence="7">Sulfate ABC transporter ATP-binding protein</fullName>
    </submittedName>
</protein>
<keyword evidence="5" id="KW-0764">Sulfate transport</keyword>
<sequence>MQIDIRNVSKDYGRQTALHNIDLNIQSGELVALLGPSGSGKTTLLRLIAGLEFPNSGQIMFDVSDASKLSVGERNVGFVFQNYALFKHMRVIDNIAFGLRARPKNSRPDDHEIVARSRDLLSLVKLSGYEDRFPSQLSGGQQQRVALARALAIEPSVLLLDEPFGALDAKVRQDLRKWLRELHDETGHTTVFVTHDQEEALDLADRVVVVEEGRIAQVGVPNDVYDAPVSPFVYEFIGDVNKLSVIVTDGQILLPGRPIALDTTIEQDGAYRLYVRPHDIRVAAKENGQALTGLVRDIRATGPAVVMDVALDSWNARLDIALSHNDDNWRNLTTGARVEIQLRKYALFPE</sequence>
<dbReference type="RefSeq" id="WP_101286825.1">
    <property type="nucleotide sequence ID" value="NZ_CP024200.1"/>
</dbReference>
<dbReference type="NCBIfam" id="TIGR00968">
    <property type="entry name" value="3a0106s01"/>
    <property type="match status" value="1"/>
</dbReference>
<dbReference type="GO" id="GO:0005524">
    <property type="term" value="F:ATP binding"/>
    <property type="evidence" value="ECO:0007669"/>
    <property type="project" value="UniProtKB-KW"/>
</dbReference>
<keyword evidence="7" id="KW-0614">Plasmid</keyword>
<dbReference type="PANTHER" id="PTHR42781">
    <property type="entry name" value="SPERMIDINE/PUTRESCINE IMPORT ATP-BINDING PROTEIN POTA"/>
    <property type="match status" value="1"/>
</dbReference>
<dbReference type="PROSITE" id="PS50893">
    <property type="entry name" value="ABC_TRANSPORTER_2"/>
    <property type="match status" value="1"/>
</dbReference>
<dbReference type="SUPFAM" id="SSF52540">
    <property type="entry name" value="P-loop containing nucleoside triphosphate hydrolases"/>
    <property type="match status" value="1"/>
</dbReference>
<dbReference type="Proteomes" id="UP000233458">
    <property type="component" value="Plasmid pCSC3H3"/>
</dbReference>
<dbReference type="PROSITE" id="PS00211">
    <property type="entry name" value="ABC_TRANSPORTER_1"/>
    <property type="match status" value="1"/>
</dbReference>
<reference evidence="7 8" key="1">
    <citation type="submission" date="2017-10" db="EMBL/GenBank/DDBJ databases">
        <title>Biodiversity and function of Thalassospira species in the particle-attached aromatic-hydrocarbon-degrading consortia from the surface seawater of the China South Sea.</title>
        <authorList>
            <person name="Dong C."/>
            <person name="Liu R."/>
            <person name="Shao Z."/>
        </authorList>
    </citation>
    <scope>NUCLEOTIDE SEQUENCE [LARGE SCALE GENOMIC DNA]</scope>
    <source>
        <strain evidence="7 8">CSC3H3</strain>
        <plasmid evidence="8">pcsc3h3</plasmid>
    </source>
</reference>
<evidence type="ECO:0000256" key="5">
    <source>
        <dbReference type="ARBA" id="ARBA00023032"/>
    </source>
</evidence>
<dbReference type="InterPro" id="IPR027417">
    <property type="entry name" value="P-loop_NTPase"/>
</dbReference>
<evidence type="ECO:0000256" key="2">
    <source>
        <dbReference type="ARBA" id="ARBA00022741"/>
    </source>
</evidence>
<keyword evidence="4" id="KW-1278">Translocase</keyword>
<dbReference type="PANTHER" id="PTHR42781:SF4">
    <property type="entry name" value="SPERMIDINE_PUTRESCINE IMPORT ATP-BINDING PROTEIN POTA"/>
    <property type="match status" value="1"/>
</dbReference>
<keyword evidence="2" id="KW-0547">Nucleotide-binding</keyword>
<keyword evidence="3 7" id="KW-0067">ATP-binding</keyword>
<geneLocation type="plasmid" evidence="8">
    <name>pcsc3h3</name>
</geneLocation>
<gene>
    <name evidence="7" type="ORF">CSC3H3_23980</name>
</gene>
<evidence type="ECO:0000259" key="6">
    <source>
        <dbReference type="PROSITE" id="PS50893"/>
    </source>
</evidence>
<dbReference type="EMBL" id="CP024200">
    <property type="protein sequence ID" value="AUG55880.1"/>
    <property type="molecule type" value="Genomic_DNA"/>
</dbReference>
<name>A0ABM6QH04_9PROT</name>
<keyword evidence="8" id="KW-1185">Reference proteome</keyword>
<evidence type="ECO:0000256" key="3">
    <source>
        <dbReference type="ARBA" id="ARBA00022840"/>
    </source>
</evidence>
<dbReference type="Pfam" id="PF08402">
    <property type="entry name" value="TOBE_2"/>
    <property type="match status" value="1"/>
</dbReference>